<protein>
    <submittedName>
        <fullName evidence="2">Uncharacterized protein</fullName>
    </submittedName>
</protein>
<comment type="caution">
    <text evidence="2">The sequence shown here is derived from an EMBL/GenBank/DDBJ whole genome shotgun (WGS) entry which is preliminary data.</text>
</comment>
<dbReference type="Proteomes" id="UP000190648">
    <property type="component" value="Unassembled WGS sequence"/>
</dbReference>
<dbReference type="AlphaFoldDB" id="A0A1V4JZ38"/>
<dbReference type="EMBL" id="LSYS01005474">
    <property type="protein sequence ID" value="OPJ77490.1"/>
    <property type="molecule type" value="Genomic_DNA"/>
</dbReference>
<feature type="region of interest" description="Disordered" evidence="1">
    <location>
        <begin position="1"/>
        <end position="42"/>
    </location>
</feature>
<evidence type="ECO:0000313" key="3">
    <source>
        <dbReference type="Proteomes" id="UP000190648"/>
    </source>
</evidence>
<evidence type="ECO:0000256" key="1">
    <source>
        <dbReference type="SAM" id="MobiDB-lite"/>
    </source>
</evidence>
<reference evidence="2 3" key="1">
    <citation type="submission" date="2016-02" db="EMBL/GenBank/DDBJ databases">
        <title>Band-tailed pigeon sequencing and assembly.</title>
        <authorList>
            <person name="Soares A.E."/>
            <person name="Novak B.J."/>
            <person name="Rice E.S."/>
            <person name="O'Connell B."/>
            <person name="Chang D."/>
            <person name="Weber S."/>
            <person name="Shapiro B."/>
        </authorList>
    </citation>
    <scope>NUCLEOTIDE SEQUENCE [LARGE SCALE GENOMIC DNA]</scope>
    <source>
        <strain evidence="2">BTP2013</strain>
        <tissue evidence="2">Blood</tissue>
    </source>
</reference>
<name>A0A1V4JZ38_PATFA</name>
<proteinExistence type="predicted"/>
<feature type="compositionally biased region" description="Basic and acidic residues" evidence="1">
    <location>
        <begin position="24"/>
        <end position="33"/>
    </location>
</feature>
<evidence type="ECO:0000313" key="2">
    <source>
        <dbReference type="EMBL" id="OPJ77490.1"/>
    </source>
</evidence>
<gene>
    <name evidence="2" type="ORF">AV530_000462</name>
</gene>
<keyword evidence="3" id="KW-1185">Reference proteome</keyword>
<organism evidence="2 3">
    <name type="scientific">Patagioenas fasciata monilis</name>
    <dbReference type="NCBI Taxonomy" id="372326"/>
    <lineage>
        <taxon>Eukaryota</taxon>
        <taxon>Metazoa</taxon>
        <taxon>Chordata</taxon>
        <taxon>Craniata</taxon>
        <taxon>Vertebrata</taxon>
        <taxon>Euteleostomi</taxon>
        <taxon>Archelosauria</taxon>
        <taxon>Archosauria</taxon>
        <taxon>Dinosauria</taxon>
        <taxon>Saurischia</taxon>
        <taxon>Theropoda</taxon>
        <taxon>Coelurosauria</taxon>
        <taxon>Aves</taxon>
        <taxon>Neognathae</taxon>
        <taxon>Neoaves</taxon>
        <taxon>Columbimorphae</taxon>
        <taxon>Columbiformes</taxon>
        <taxon>Columbidae</taxon>
        <taxon>Patagioenas</taxon>
    </lineage>
</organism>
<sequence>MKLLFSPPQAPPPRFSALGTASVWHDDKRRTQDRSSAAPSPPATCPVYASELDFCPWVWNSLPGPGLGNNSSICCEKVLDHGAELIFQQDGNGTE</sequence>
<accession>A0A1V4JZ38</accession>